<protein>
    <submittedName>
        <fullName evidence="7">Guanylate kinase (P-loop type)</fullName>
    </submittedName>
</protein>
<name>Q97JQ6_CLOAB</name>
<dbReference type="SMART" id="SM00072">
    <property type="entry name" value="GuKc"/>
    <property type="match status" value="1"/>
</dbReference>
<dbReference type="SUPFAM" id="SSF52540">
    <property type="entry name" value="P-loop containing nucleoside triphosphate hydrolases"/>
    <property type="match status" value="1"/>
</dbReference>
<dbReference type="KEGG" id="cac:CA_C1217"/>
<dbReference type="InterPro" id="IPR008145">
    <property type="entry name" value="GK/Ca_channel_bsu"/>
</dbReference>
<evidence type="ECO:0000256" key="5">
    <source>
        <dbReference type="ARBA" id="ARBA00048594"/>
    </source>
</evidence>
<evidence type="ECO:0000256" key="4">
    <source>
        <dbReference type="ARBA" id="ARBA00022777"/>
    </source>
</evidence>
<comment type="function">
    <text evidence="1">Essential for recycling GMP and indirectly, cGMP.</text>
</comment>
<dbReference type="RefSeq" id="WP_010964530.1">
    <property type="nucleotide sequence ID" value="NC_003030.1"/>
</dbReference>
<evidence type="ECO:0000256" key="1">
    <source>
        <dbReference type="ARBA" id="ARBA00003531"/>
    </source>
</evidence>
<dbReference type="PROSITE" id="PS00856">
    <property type="entry name" value="GUANYLATE_KINASE_1"/>
    <property type="match status" value="1"/>
</dbReference>
<organism evidence="7 8">
    <name type="scientific">Clostridium acetobutylicum (strain ATCC 824 / DSM 792 / JCM 1419 / IAM 19013 / LMG 5710 / NBRC 13948 / NRRL B-527 / VKM B-1787 / 2291 / W)</name>
    <dbReference type="NCBI Taxonomy" id="272562"/>
    <lineage>
        <taxon>Bacteria</taxon>
        <taxon>Bacillati</taxon>
        <taxon>Bacillota</taxon>
        <taxon>Clostridia</taxon>
        <taxon>Eubacteriales</taxon>
        <taxon>Clostridiaceae</taxon>
        <taxon>Clostridium</taxon>
    </lineage>
</organism>
<dbReference type="PANTHER" id="PTHR23117">
    <property type="entry name" value="GUANYLATE KINASE-RELATED"/>
    <property type="match status" value="1"/>
</dbReference>
<dbReference type="InterPro" id="IPR027417">
    <property type="entry name" value="P-loop_NTPase"/>
</dbReference>
<comment type="catalytic activity">
    <reaction evidence="5">
        <text>GMP + ATP = GDP + ADP</text>
        <dbReference type="Rhea" id="RHEA:20780"/>
        <dbReference type="ChEBI" id="CHEBI:30616"/>
        <dbReference type="ChEBI" id="CHEBI:58115"/>
        <dbReference type="ChEBI" id="CHEBI:58189"/>
        <dbReference type="ChEBI" id="CHEBI:456216"/>
        <dbReference type="EC" id="2.7.4.8"/>
    </reaction>
</comment>
<dbReference type="GeneID" id="44997724"/>
<dbReference type="PROSITE" id="PS50052">
    <property type="entry name" value="GUANYLATE_KINASE_2"/>
    <property type="match status" value="1"/>
</dbReference>
<dbReference type="GO" id="GO:0005829">
    <property type="term" value="C:cytosol"/>
    <property type="evidence" value="ECO:0007669"/>
    <property type="project" value="TreeGrafter"/>
</dbReference>
<dbReference type="InterPro" id="IPR020590">
    <property type="entry name" value="Guanylate_kinase_CS"/>
</dbReference>
<keyword evidence="8" id="KW-1185">Reference proteome</keyword>
<dbReference type="Proteomes" id="UP000000814">
    <property type="component" value="Chromosome"/>
</dbReference>
<evidence type="ECO:0000259" key="6">
    <source>
        <dbReference type="PROSITE" id="PS50052"/>
    </source>
</evidence>
<gene>
    <name evidence="7" type="ordered locus">CA_C1217</name>
</gene>
<feature type="domain" description="Guanylate kinase-like" evidence="6">
    <location>
        <begin position="1"/>
        <end position="180"/>
    </location>
</feature>
<sequence length="195" mass="22755">MLIALMGGSCVGKDTVLKMLYAATGIRICISNTTRTIREGEQQGKEYNFITEKEFLHGLSLDQYVEYRKYKTKEGIWYYGLPKIAVNPKVNQFIIVDQGGYYTLINKFGKQNVKGIFLQCPEKTKIKRFLEREKEKVKSNRKDFFLEFYRRMLDDLTAFQKVELDPDIEKVYGKTSLENFLKVKGMLAKWGVINE</sequence>
<reference evidence="7 8" key="1">
    <citation type="journal article" date="2001" name="J. Bacteriol.">
        <title>Genome sequence and comparative analysis of the solvent-producing bacterium Clostridium acetobutylicum.</title>
        <authorList>
            <person name="Nolling J."/>
            <person name="Breton G."/>
            <person name="Omelchenko M.V."/>
            <person name="Makarova K.S."/>
            <person name="Zeng Q."/>
            <person name="Gibson R."/>
            <person name="Lee H.M."/>
            <person name="Dubois J."/>
            <person name="Qiu D."/>
            <person name="Hitti J."/>
            <person name="Wolf Y.I."/>
            <person name="Tatusov R.L."/>
            <person name="Sabathe F."/>
            <person name="Doucette-Stamm L."/>
            <person name="Soucaille P."/>
            <person name="Daly M.J."/>
            <person name="Bennett G.N."/>
            <person name="Koonin E.V."/>
            <person name="Smith D.R."/>
        </authorList>
    </citation>
    <scope>NUCLEOTIDE SEQUENCE [LARGE SCALE GENOMIC DNA]</scope>
    <source>
        <strain evidence="8">ATCC 824 / DSM 792 / JCM 1419 / LMG 5710 / VKM B-1787</strain>
    </source>
</reference>
<dbReference type="EMBL" id="AE001437">
    <property type="protein sequence ID" value="AAK79189.1"/>
    <property type="molecule type" value="Genomic_DNA"/>
</dbReference>
<dbReference type="Pfam" id="PF00625">
    <property type="entry name" value="Guanylate_kin"/>
    <property type="match status" value="1"/>
</dbReference>
<keyword evidence="3" id="KW-0808">Transferase</keyword>
<dbReference type="InterPro" id="IPR008144">
    <property type="entry name" value="Guanylate_kin-like_dom"/>
</dbReference>
<dbReference type="HOGENOM" id="CLU_1394186_0_0_9"/>
<keyword evidence="4 7" id="KW-0418">Kinase</keyword>
<dbReference type="AlphaFoldDB" id="Q97JQ6"/>
<dbReference type="OrthoDB" id="1033810at2"/>
<dbReference type="eggNOG" id="COG0194">
    <property type="taxonomic scope" value="Bacteria"/>
</dbReference>
<evidence type="ECO:0000256" key="2">
    <source>
        <dbReference type="ARBA" id="ARBA00005790"/>
    </source>
</evidence>
<dbReference type="GO" id="GO:0004385">
    <property type="term" value="F:GMP kinase activity"/>
    <property type="evidence" value="ECO:0007669"/>
    <property type="project" value="UniProtKB-EC"/>
</dbReference>
<evidence type="ECO:0000313" key="7">
    <source>
        <dbReference type="EMBL" id="AAK79189.1"/>
    </source>
</evidence>
<evidence type="ECO:0000256" key="3">
    <source>
        <dbReference type="ARBA" id="ARBA00022679"/>
    </source>
</evidence>
<comment type="similarity">
    <text evidence="2">Belongs to the guanylate kinase family.</text>
</comment>
<evidence type="ECO:0000313" key="8">
    <source>
        <dbReference type="Proteomes" id="UP000000814"/>
    </source>
</evidence>
<dbReference type="Gene3D" id="3.40.50.300">
    <property type="entry name" value="P-loop containing nucleotide triphosphate hydrolases"/>
    <property type="match status" value="1"/>
</dbReference>
<dbReference type="PANTHER" id="PTHR23117:SF13">
    <property type="entry name" value="GUANYLATE KINASE"/>
    <property type="match status" value="1"/>
</dbReference>
<dbReference type="PATRIC" id="fig|272562.8.peg.1419"/>
<dbReference type="STRING" id="272562.CA_C1217"/>
<accession>Q97JQ6</accession>
<proteinExistence type="inferred from homology"/>
<dbReference type="PIR" id="B97050">
    <property type="entry name" value="B97050"/>
</dbReference>